<dbReference type="Proteomes" id="UP000248918">
    <property type="component" value="Unassembled WGS sequence"/>
</dbReference>
<evidence type="ECO:0000313" key="1">
    <source>
        <dbReference type="EMBL" id="RAS19550.1"/>
    </source>
</evidence>
<gene>
    <name evidence="1" type="ORF">BX591_14052</name>
</gene>
<proteinExistence type="predicted"/>
<dbReference type="RefSeq" id="WP_111935507.1">
    <property type="nucleotide sequence ID" value="NZ_CADFFP010000039.1"/>
</dbReference>
<accession>A0A329BDE2</accession>
<name>A0A329BDE2_9BURK</name>
<sequence>MDEHQRVSVFEAQTTNVRELERAWKHINRQINSLILQKNDKSVEVMTKALALIYCALAESLFSKLIHTPHGLSIDEVEQVKRASNADGVRSGWVKCAELALKRVEGAKSNHGANVAQKLRMMIEQYIFDPSILRNKLAHGQWCVALNRENTAINQDITNEIESHTVVELYRRKHALEKLAAILEDIIESPNKAHHRDYWIHLTEFEEKQNELANWTFEKKVEQIFEKKSRMRRDDNCSCPR</sequence>
<dbReference type="EMBL" id="QLTK01000040">
    <property type="protein sequence ID" value="RAS19550.1"/>
    <property type="molecule type" value="Genomic_DNA"/>
</dbReference>
<dbReference type="OrthoDB" id="3035407at2"/>
<protein>
    <submittedName>
        <fullName evidence="1">Uncharacterized protein</fullName>
    </submittedName>
</protein>
<evidence type="ECO:0000313" key="2">
    <source>
        <dbReference type="Proteomes" id="UP000248918"/>
    </source>
</evidence>
<organism evidence="1 2">
    <name type="scientific">Paraburkholderia bryophila</name>
    <dbReference type="NCBI Taxonomy" id="420952"/>
    <lineage>
        <taxon>Bacteria</taxon>
        <taxon>Pseudomonadati</taxon>
        <taxon>Pseudomonadota</taxon>
        <taxon>Betaproteobacteria</taxon>
        <taxon>Burkholderiales</taxon>
        <taxon>Burkholderiaceae</taxon>
        <taxon>Paraburkholderia</taxon>
    </lineage>
</organism>
<dbReference type="AlphaFoldDB" id="A0A329BDE2"/>
<reference evidence="1 2" key="1">
    <citation type="submission" date="2018-06" db="EMBL/GenBank/DDBJ databases">
        <title>Genomic Encyclopedia of Type Strains, Phase III (KMG-III): the genomes of soil and plant-associated and newly described type strains.</title>
        <authorList>
            <person name="Whitman W."/>
        </authorList>
    </citation>
    <scope>NUCLEOTIDE SEQUENCE [LARGE SCALE GENOMIC DNA]</scope>
    <source>
        <strain evidence="1 2">LMG 23644</strain>
    </source>
</reference>
<comment type="caution">
    <text evidence="1">The sequence shown here is derived from an EMBL/GenBank/DDBJ whole genome shotgun (WGS) entry which is preliminary data.</text>
</comment>